<dbReference type="InterPro" id="IPR000086">
    <property type="entry name" value="NUDIX_hydrolase_dom"/>
</dbReference>
<dbReference type="AlphaFoldDB" id="A0A078ANA2"/>
<evidence type="ECO:0000256" key="1">
    <source>
        <dbReference type="ARBA" id="ARBA00001946"/>
    </source>
</evidence>
<dbReference type="OrthoDB" id="2011998at2759"/>
<dbReference type="GO" id="GO:0006742">
    <property type="term" value="P:NADP+ catabolic process"/>
    <property type="evidence" value="ECO:0007669"/>
    <property type="project" value="TreeGrafter"/>
</dbReference>
<dbReference type="SUPFAM" id="SSF55811">
    <property type="entry name" value="Nudix"/>
    <property type="match status" value="1"/>
</dbReference>
<reference evidence="7 8" key="1">
    <citation type="submission" date="2014-06" db="EMBL/GenBank/DDBJ databases">
        <authorList>
            <person name="Swart Estienne"/>
        </authorList>
    </citation>
    <scope>NUCLEOTIDE SEQUENCE [LARGE SCALE GENOMIC DNA]</scope>
    <source>
        <strain evidence="7 8">130c</strain>
    </source>
</reference>
<dbReference type="EMBL" id="CCKQ01011280">
    <property type="protein sequence ID" value="CDW82822.1"/>
    <property type="molecule type" value="Genomic_DNA"/>
</dbReference>
<dbReference type="InterPro" id="IPR020476">
    <property type="entry name" value="Nudix_hydrolase"/>
</dbReference>
<evidence type="ECO:0000313" key="8">
    <source>
        <dbReference type="Proteomes" id="UP000039865"/>
    </source>
</evidence>
<dbReference type="InterPro" id="IPR015797">
    <property type="entry name" value="NUDIX_hydrolase-like_dom_sf"/>
</dbReference>
<dbReference type="Gene3D" id="3.90.79.10">
    <property type="entry name" value="Nucleoside Triphosphate Pyrophosphohydrolase"/>
    <property type="match status" value="1"/>
</dbReference>
<dbReference type="GO" id="GO:0046872">
    <property type="term" value="F:metal ion binding"/>
    <property type="evidence" value="ECO:0007669"/>
    <property type="project" value="UniProtKB-KW"/>
</dbReference>
<dbReference type="PROSITE" id="PS51462">
    <property type="entry name" value="NUDIX"/>
    <property type="match status" value="1"/>
</dbReference>
<accession>A0A078ANA2</accession>
<comment type="cofactor">
    <cofactor evidence="1">
        <name>Mg(2+)</name>
        <dbReference type="ChEBI" id="CHEBI:18420"/>
    </cofactor>
</comment>
<evidence type="ECO:0000256" key="2">
    <source>
        <dbReference type="ARBA" id="ARBA00022723"/>
    </source>
</evidence>
<keyword evidence="2" id="KW-0479">Metal-binding</keyword>
<dbReference type="GO" id="GO:0005829">
    <property type="term" value="C:cytosol"/>
    <property type="evidence" value="ECO:0007669"/>
    <property type="project" value="TreeGrafter"/>
</dbReference>
<organism evidence="7 8">
    <name type="scientific">Stylonychia lemnae</name>
    <name type="common">Ciliate</name>
    <dbReference type="NCBI Taxonomy" id="5949"/>
    <lineage>
        <taxon>Eukaryota</taxon>
        <taxon>Sar</taxon>
        <taxon>Alveolata</taxon>
        <taxon>Ciliophora</taxon>
        <taxon>Intramacronucleata</taxon>
        <taxon>Spirotrichea</taxon>
        <taxon>Stichotrichia</taxon>
        <taxon>Sporadotrichida</taxon>
        <taxon>Oxytrichidae</taxon>
        <taxon>Stylonychinae</taxon>
        <taxon>Stylonychia</taxon>
    </lineage>
</organism>
<gene>
    <name evidence="7" type="primary">Contig10625.g11345</name>
    <name evidence="7" type="ORF">STYLEM_11857</name>
</gene>
<dbReference type="PRINTS" id="PR00502">
    <property type="entry name" value="NUDIXFAMILY"/>
</dbReference>
<dbReference type="Proteomes" id="UP000039865">
    <property type="component" value="Unassembled WGS sequence"/>
</dbReference>
<evidence type="ECO:0000256" key="4">
    <source>
        <dbReference type="ARBA" id="ARBA00022842"/>
    </source>
</evidence>
<dbReference type="GO" id="GO:0035529">
    <property type="term" value="F:NADH pyrophosphatase activity"/>
    <property type="evidence" value="ECO:0007669"/>
    <property type="project" value="TreeGrafter"/>
</dbReference>
<dbReference type="GO" id="GO:0019677">
    <property type="term" value="P:NAD+ catabolic process"/>
    <property type="evidence" value="ECO:0007669"/>
    <property type="project" value="TreeGrafter"/>
</dbReference>
<protein>
    <submittedName>
        <fullName evidence="7">Nudix hydrolase family protein</fullName>
    </submittedName>
</protein>
<comment type="similarity">
    <text evidence="5">Belongs to the Nudix hydrolase family.</text>
</comment>
<keyword evidence="3 5" id="KW-0378">Hydrolase</keyword>
<dbReference type="GO" id="GO:0005777">
    <property type="term" value="C:peroxisome"/>
    <property type="evidence" value="ECO:0007669"/>
    <property type="project" value="TreeGrafter"/>
</dbReference>
<dbReference type="InterPro" id="IPR020084">
    <property type="entry name" value="NUDIX_hydrolase_CS"/>
</dbReference>
<sequence length="338" mass="39555">MGAIKSKEFQPLCNDQIVVTINDQYDQPLKRGQCILNSIYKSQDLPGMEQPFICLFQYNHTLQQLHIKKHDYPYKYQKKQELQDKFNSHKDTTNHLIMFEHSDVCPNRIYAERCQQAQHSIQYSSRLTNLAVCCVIFDSDDYLLSTRRQQRMMFFPKAWVIPGGHVETQELPEYAALREAGEETGIEIVQSLNAETQKFEYFYKDQPCSDLQMFYAFESATYKDNVNSFEAAKSTHMILFYKIKLPVSRDKVQLNLQYSEVDQAVWLSEGDIKNLLAKTETDQVFEGYEPIDKSGAVRKIQVQQKQLLPHYPNPLGEGLSKAHTMALDYYFNRYKQRD</sequence>
<dbReference type="InterPro" id="IPR050241">
    <property type="entry name" value="NAD-cap_RNA_hydrolase_NudC"/>
</dbReference>
<evidence type="ECO:0000256" key="5">
    <source>
        <dbReference type="RuleBase" id="RU003476"/>
    </source>
</evidence>
<name>A0A078ANA2_STYLE</name>
<evidence type="ECO:0000313" key="7">
    <source>
        <dbReference type="EMBL" id="CDW82822.1"/>
    </source>
</evidence>
<feature type="domain" description="Nudix hydrolase" evidence="6">
    <location>
        <begin position="127"/>
        <end position="289"/>
    </location>
</feature>
<keyword evidence="4" id="KW-0460">Magnesium</keyword>
<dbReference type="InParanoid" id="A0A078ANA2"/>
<dbReference type="PANTHER" id="PTHR42904">
    <property type="entry name" value="NUDIX HYDROLASE, NUDC SUBFAMILY"/>
    <property type="match status" value="1"/>
</dbReference>
<dbReference type="PANTHER" id="PTHR42904:SF1">
    <property type="entry name" value="NUCLEOSIDE DIPHOSPHATE-LINKED MOIETY X MOTIF 17"/>
    <property type="match status" value="1"/>
</dbReference>
<proteinExistence type="inferred from homology"/>
<keyword evidence="8" id="KW-1185">Reference proteome</keyword>
<dbReference type="PROSITE" id="PS00893">
    <property type="entry name" value="NUDIX_BOX"/>
    <property type="match status" value="1"/>
</dbReference>
<evidence type="ECO:0000259" key="6">
    <source>
        <dbReference type="PROSITE" id="PS51462"/>
    </source>
</evidence>
<dbReference type="Pfam" id="PF00293">
    <property type="entry name" value="NUDIX"/>
    <property type="match status" value="1"/>
</dbReference>
<evidence type="ECO:0000256" key="3">
    <source>
        <dbReference type="ARBA" id="ARBA00022801"/>
    </source>
</evidence>